<evidence type="ECO:0000313" key="3">
    <source>
        <dbReference type="EMBL" id="KAK2728905.1"/>
    </source>
</evidence>
<dbReference type="GO" id="GO:0004497">
    <property type="term" value="F:monooxygenase activity"/>
    <property type="evidence" value="ECO:0007669"/>
    <property type="project" value="UniProtKB-KW"/>
</dbReference>
<dbReference type="Gene3D" id="3.40.50.1820">
    <property type="entry name" value="alpha/beta hydrolase"/>
    <property type="match status" value="1"/>
</dbReference>
<dbReference type="EMBL" id="VYYT01000875">
    <property type="protein sequence ID" value="KAK2728905.1"/>
    <property type="molecule type" value="Genomic_DNA"/>
</dbReference>
<name>A0AAD9XWY3_COLKA</name>
<evidence type="ECO:0000313" key="4">
    <source>
        <dbReference type="Proteomes" id="UP001281614"/>
    </source>
</evidence>
<protein>
    <submittedName>
        <fullName evidence="3">Arylesterase monooxygenase</fullName>
    </submittedName>
</protein>
<proteinExistence type="predicted"/>
<dbReference type="Pfam" id="PF07859">
    <property type="entry name" value="Abhydrolase_3"/>
    <property type="match status" value="1"/>
</dbReference>
<organism evidence="3 4">
    <name type="scientific">Colletotrichum kahawae</name>
    <name type="common">Coffee berry disease fungus</name>
    <dbReference type="NCBI Taxonomy" id="34407"/>
    <lineage>
        <taxon>Eukaryota</taxon>
        <taxon>Fungi</taxon>
        <taxon>Dikarya</taxon>
        <taxon>Ascomycota</taxon>
        <taxon>Pezizomycotina</taxon>
        <taxon>Sordariomycetes</taxon>
        <taxon>Hypocreomycetidae</taxon>
        <taxon>Glomerellales</taxon>
        <taxon>Glomerellaceae</taxon>
        <taxon>Colletotrichum</taxon>
        <taxon>Colletotrichum gloeosporioides species complex</taxon>
    </lineage>
</organism>
<dbReference type="SUPFAM" id="SSF53474">
    <property type="entry name" value="alpha/beta-Hydrolases"/>
    <property type="match status" value="1"/>
</dbReference>
<keyword evidence="1" id="KW-0378">Hydrolase</keyword>
<feature type="domain" description="Alpha/beta hydrolase fold-3" evidence="2">
    <location>
        <begin position="95"/>
        <end position="246"/>
    </location>
</feature>
<sequence length="255" mass="27691">MNTMGLKVSNSRLQFNPEYAAATLGQNVSIPTANDVFELRRIGNNMLENMTRHISTPDGIIQTDIPFQSHDSTSINLRRFTTETKIRKNIAEPAVLYVHGGGMVSGSVDLYSPIIASLAKDYDISFFAVDYRLAPENKGPNLAEDVFAGLKHLSDNAEKYNIDPKRIAIMGDSAGGGLAAAAALLARDRALDPPLAKQVLIYPMLDDRTKLPENAGYRNLLLWTEDANSMGWGAVLGNDIAGDPEARVSIYAAPV</sequence>
<evidence type="ECO:0000256" key="1">
    <source>
        <dbReference type="ARBA" id="ARBA00022801"/>
    </source>
</evidence>
<dbReference type="GO" id="GO:0016787">
    <property type="term" value="F:hydrolase activity"/>
    <property type="evidence" value="ECO:0007669"/>
    <property type="project" value="UniProtKB-KW"/>
</dbReference>
<dbReference type="InterPro" id="IPR013094">
    <property type="entry name" value="AB_hydrolase_3"/>
</dbReference>
<evidence type="ECO:0000259" key="2">
    <source>
        <dbReference type="Pfam" id="PF07859"/>
    </source>
</evidence>
<dbReference type="PANTHER" id="PTHR48081">
    <property type="entry name" value="AB HYDROLASE SUPERFAMILY PROTEIN C4A8.06C"/>
    <property type="match status" value="1"/>
</dbReference>
<reference evidence="3" key="1">
    <citation type="submission" date="2023-02" db="EMBL/GenBank/DDBJ databases">
        <title>Colletotrichum kahawae CIFC_Que2 genome sequencing and assembly.</title>
        <authorList>
            <person name="Baroncelli R."/>
        </authorList>
    </citation>
    <scope>NUCLEOTIDE SEQUENCE</scope>
    <source>
        <strain evidence="3">CIFC_Que2</strain>
    </source>
</reference>
<dbReference type="AlphaFoldDB" id="A0AAD9XWY3"/>
<accession>A0AAD9XWY3</accession>
<keyword evidence="3" id="KW-0560">Oxidoreductase</keyword>
<dbReference type="InterPro" id="IPR050300">
    <property type="entry name" value="GDXG_lipolytic_enzyme"/>
</dbReference>
<gene>
    <name evidence="3" type="ORF">CKAH01_10733</name>
</gene>
<comment type="caution">
    <text evidence="3">The sequence shown here is derived from an EMBL/GenBank/DDBJ whole genome shotgun (WGS) entry which is preliminary data.</text>
</comment>
<dbReference type="Proteomes" id="UP001281614">
    <property type="component" value="Unassembled WGS sequence"/>
</dbReference>
<keyword evidence="3" id="KW-0503">Monooxygenase</keyword>
<keyword evidence="4" id="KW-1185">Reference proteome</keyword>
<dbReference type="InterPro" id="IPR029058">
    <property type="entry name" value="AB_hydrolase_fold"/>
</dbReference>
<dbReference type="PANTHER" id="PTHR48081:SF8">
    <property type="entry name" value="ALPHA_BETA HYDROLASE FOLD-3 DOMAIN-CONTAINING PROTEIN-RELATED"/>
    <property type="match status" value="1"/>
</dbReference>